<evidence type="ECO:0000313" key="2">
    <source>
        <dbReference type="Proteomes" id="UP000034457"/>
    </source>
</evidence>
<dbReference type="AlphaFoldDB" id="A0A0G0E9B3"/>
<dbReference type="EMBL" id="LBQC01000024">
    <property type="protein sequence ID" value="KKP71920.1"/>
    <property type="molecule type" value="Genomic_DNA"/>
</dbReference>
<dbReference type="Gene3D" id="1.10.10.10">
    <property type="entry name" value="Winged helix-like DNA-binding domain superfamily/Winged helix DNA-binding domain"/>
    <property type="match status" value="1"/>
</dbReference>
<organism evidence="1 2">
    <name type="scientific">Candidatus Roizmanbacteria bacterium GW2011_GWA2_35_19</name>
    <dbReference type="NCBI Taxonomy" id="1618478"/>
    <lineage>
        <taxon>Bacteria</taxon>
        <taxon>Candidatus Roizmaniibacteriota</taxon>
    </lineage>
</organism>
<protein>
    <submittedName>
        <fullName evidence="1">Uncharacterized protein</fullName>
    </submittedName>
</protein>
<proteinExistence type="predicted"/>
<sequence>MEDSVQIRNADIYFLFRKGQTLQQLGTKYKLTRERVRQVIITILKKEILHKLVKKEVVNNSSLSNYDFMRSEEGKELIRSHIKDLFKVRRTFGDEKNKQKILIILNKAKVQGIIPEKFSSVVKYAEAVDVNMFSLQKLFPDIIKRIKDNGTRGVGGRRWSRYYLRCRVCGTDTIRHRCRGYCRNCWEKSDLFKDIQKSSRLRHLEVRTKQVKQYIKEYIKRPEVKMRMKKIQSELINKKLFGGNREKAMEFYGKKCLKCGLLRKDSIAKSGKDLCVLHKNGLKNDNSIENLIPLCRSCFRKYFWKKSL</sequence>
<reference evidence="1 2" key="1">
    <citation type="journal article" date="2015" name="Nature">
        <title>rRNA introns, odd ribosomes, and small enigmatic genomes across a large radiation of phyla.</title>
        <authorList>
            <person name="Brown C.T."/>
            <person name="Hug L.A."/>
            <person name="Thomas B.C."/>
            <person name="Sharon I."/>
            <person name="Castelle C.J."/>
            <person name="Singh A."/>
            <person name="Wilkins M.J."/>
            <person name="Williams K.H."/>
            <person name="Banfield J.F."/>
        </authorList>
    </citation>
    <scope>NUCLEOTIDE SEQUENCE [LARGE SCALE GENOMIC DNA]</scope>
</reference>
<gene>
    <name evidence="1" type="ORF">UR68_C0024G0008</name>
</gene>
<dbReference type="Proteomes" id="UP000034457">
    <property type="component" value="Unassembled WGS sequence"/>
</dbReference>
<dbReference type="STRING" id="1618478.UR68_C0024G0008"/>
<evidence type="ECO:0000313" key="1">
    <source>
        <dbReference type="EMBL" id="KKP71920.1"/>
    </source>
</evidence>
<dbReference type="InterPro" id="IPR036388">
    <property type="entry name" value="WH-like_DNA-bd_sf"/>
</dbReference>
<name>A0A0G0E9B3_9BACT</name>
<accession>A0A0G0E9B3</accession>
<comment type="caution">
    <text evidence="1">The sequence shown here is derived from an EMBL/GenBank/DDBJ whole genome shotgun (WGS) entry which is preliminary data.</text>
</comment>